<dbReference type="EMBL" id="AGBW02008597">
    <property type="protein sequence ID" value="OWR52951.1"/>
    <property type="molecule type" value="Genomic_DNA"/>
</dbReference>
<dbReference type="SUPFAM" id="SSF100910">
    <property type="entry name" value="Chemosensory protein Csp2"/>
    <property type="match status" value="2"/>
</dbReference>
<protein>
    <submittedName>
        <fullName evidence="2">Chemosensory protein 7</fullName>
    </submittedName>
</protein>
<feature type="chain" id="PRO_5011967690" evidence="1">
    <location>
        <begin position="16"/>
        <end position="277"/>
    </location>
</feature>
<dbReference type="PANTHER" id="PTHR11257:SF13">
    <property type="entry name" value="GEO07322P1"/>
    <property type="match status" value="1"/>
</dbReference>
<dbReference type="eggNOG" id="ENOG502T7ME">
    <property type="taxonomic scope" value="Eukaryota"/>
</dbReference>
<dbReference type="Proteomes" id="UP000007151">
    <property type="component" value="Unassembled WGS sequence"/>
</dbReference>
<sequence length="277" mass="32372">MKTIIFLAVIAFAVADPEFYNVATLDMDKMKNDPQEFKRLVDCLLDRQPCTPVYSTYRAIVQEAIKKTCMKCSPIQKKAFWQFLQALRTIAPKDYDHFRQKLSSTMKTVIFLAAIAYVTAAVPDYYDLVKLDMPKLSKDPKEFKIFVDCILDKGPCSPLYKTYRVAFAAANSQYYVLEKLDMDLLVKNLDELKIFTNCLLEKIPCNKVHESYRVKTLEAVQEACKKCNPHTKHMFWEYLQALKADLPKEYIEFRHKYDPDNKYFDIHEAEISKYAIE</sequence>
<dbReference type="AlphaFoldDB" id="A0A212FGS5"/>
<accession>A0A212FGS5</accession>
<keyword evidence="1" id="KW-0732">Signal</keyword>
<dbReference type="Pfam" id="PF03392">
    <property type="entry name" value="OS-D"/>
    <property type="match status" value="2"/>
</dbReference>
<reference evidence="2 3" key="1">
    <citation type="journal article" date="2011" name="Cell">
        <title>The monarch butterfly genome yields insights into long-distance migration.</title>
        <authorList>
            <person name="Zhan S."/>
            <person name="Merlin C."/>
            <person name="Boore J.L."/>
            <person name="Reppert S.M."/>
        </authorList>
    </citation>
    <scope>NUCLEOTIDE SEQUENCE [LARGE SCALE GENOMIC DNA]</scope>
    <source>
        <strain evidence="2">F-2</strain>
    </source>
</reference>
<dbReference type="InParanoid" id="A0A212FGS5"/>
<dbReference type="KEGG" id="dpl:KGM_208419"/>
<dbReference type="InterPro" id="IPR005055">
    <property type="entry name" value="A10/PebIII"/>
</dbReference>
<evidence type="ECO:0000313" key="3">
    <source>
        <dbReference type="Proteomes" id="UP000007151"/>
    </source>
</evidence>
<proteinExistence type="predicted"/>
<dbReference type="Gene3D" id="1.10.2080.10">
    <property type="entry name" value="Insect odorant-binding protein A10/Ejaculatory bulb-specific protein 3"/>
    <property type="match status" value="2"/>
</dbReference>
<name>A0A212FGS5_DANPL</name>
<evidence type="ECO:0000256" key="1">
    <source>
        <dbReference type="SAM" id="SignalP"/>
    </source>
</evidence>
<comment type="caution">
    <text evidence="2">The sequence shown here is derived from an EMBL/GenBank/DDBJ whole genome shotgun (WGS) entry which is preliminary data.</text>
</comment>
<gene>
    <name evidence="2" type="ORF">KGM_208419</name>
</gene>
<dbReference type="InterPro" id="IPR036682">
    <property type="entry name" value="OS_D_A10/PebIII_sf"/>
</dbReference>
<organism evidence="2 3">
    <name type="scientific">Danaus plexippus plexippus</name>
    <dbReference type="NCBI Taxonomy" id="278856"/>
    <lineage>
        <taxon>Eukaryota</taxon>
        <taxon>Metazoa</taxon>
        <taxon>Ecdysozoa</taxon>
        <taxon>Arthropoda</taxon>
        <taxon>Hexapoda</taxon>
        <taxon>Insecta</taxon>
        <taxon>Pterygota</taxon>
        <taxon>Neoptera</taxon>
        <taxon>Endopterygota</taxon>
        <taxon>Lepidoptera</taxon>
        <taxon>Glossata</taxon>
        <taxon>Ditrysia</taxon>
        <taxon>Papilionoidea</taxon>
        <taxon>Nymphalidae</taxon>
        <taxon>Danainae</taxon>
        <taxon>Danaini</taxon>
        <taxon>Danaina</taxon>
        <taxon>Danaus</taxon>
        <taxon>Danaus</taxon>
    </lineage>
</organism>
<evidence type="ECO:0000313" key="2">
    <source>
        <dbReference type="EMBL" id="OWR52951.1"/>
    </source>
</evidence>
<keyword evidence="3" id="KW-1185">Reference proteome</keyword>
<feature type="signal peptide" evidence="1">
    <location>
        <begin position="1"/>
        <end position="15"/>
    </location>
</feature>
<dbReference type="PANTHER" id="PTHR11257">
    <property type="entry name" value="CHEMOSENSORY PROTEIN-RELATED"/>
    <property type="match status" value="1"/>
</dbReference>